<dbReference type="Proteomes" id="UP000177325">
    <property type="component" value="Unassembled WGS sequence"/>
</dbReference>
<name>A0A1F6FGW5_9BACT</name>
<dbReference type="InterPro" id="IPR018181">
    <property type="entry name" value="Heat_shock_70_CS"/>
</dbReference>
<evidence type="ECO:0008006" key="4">
    <source>
        <dbReference type="Google" id="ProtNLM"/>
    </source>
</evidence>
<comment type="similarity">
    <text evidence="1">Belongs to the heat shock protein 70 family.</text>
</comment>
<sequence>MGFLTFKKSNVRYGVIVDIGSGSVLVSIIASDIEKPFPEIIWSKREYTPLRKSFTPTDAAKSVMTSLMNALMALDSEGRKQFQEVAKGQKLEYLQVTVAAPWSYTVTKTISYKQEETFEVTKTLLEELLRTASKKVEEEMLENEKVQDLGLSIIAKTTLQVIGNGYPITVTGKQKANTLKVIQASSVAQEYLLDAILDAQDKILPSTELSQYSFMLPYFFVIQDIVPPGTDYCLVDLTYEATEIGIVREGVLTYCTHTPYGAFTLAREISEALGVPLEEAYSYLTNEELSEFANTLSEAKKEAIKNIFLNYQIHLSELFKETGDELTVPRRIYIHGNLQTEPFFNAQVQAAATMATKMPHSAHNVTGELLTKKFPEEVTQSLKQANQDTALLISAQFFHTREYQDRFEQL</sequence>
<protein>
    <recommendedName>
        <fullName evidence="4">SHS2 domain-containing protein</fullName>
    </recommendedName>
</protein>
<evidence type="ECO:0000256" key="1">
    <source>
        <dbReference type="ARBA" id="ARBA00007381"/>
    </source>
</evidence>
<evidence type="ECO:0000313" key="3">
    <source>
        <dbReference type="Proteomes" id="UP000177325"/>
    </source>
</evidence>
<accession>A0A1F6FGW5</accession>
<evidence type="ECO:0000313" key="2">
    <source>
        <dbReference type="EMBL" id="OGG85098.1"/>
    </source>
</evidence>
<dbReference type="STRING" id="1798525.A3G90_03490"/>
<proteinExistence type="inferred from homology"/>
<dbReference type="PROSITE" id="PS00329">
    <property type="entry name" value="HSP70_2"/>
    <property type="match status" value="1"/>
</dbReference>
<reference evidence="2 3" key="1">
    <citation type="journal article" date="2016" name="Nat. Commun.">
        <title>Thousands of microbial genomes shed light on interconnected biogeochemical processes in an aquifer system.</title>
        <authorList>
            <person name="Anantharaman K."/>
            <person name="Brown C.T."/>
            <person name="Hug L.A."/>
            <person name="Sharon I."/>
            <person name="Castelle C.J."/>
            <person name="Probst A.J."/>
            <person name="Thomas B.C."/>
            <person name="Singh A."/>
            <person name="Wilkins M.J."/>
            <person name="Karaoz U."/>
            <person name="Brodie E.L."/>
            <person name="Williams K.H."/>
            <person name="Hubbard S.S."/>
            <person name="Banfield J.F."/>
        </authorList>
    </citation>
    <scope>NUCLEOTIDE SEQUENCE [LARGE SCALE GENOMIC DNA]</scope>
</reference>
<dbReference type="AlphaFoldDB" id="A0A1F6FGW5"/>
<dbReference type="Gene3D" id="3.30.420.40">
    <property type="match status" value="1"/>
</dbReference>
<comment type="caution">
    <text evidence="2">The sequence shown here is derived from an EMBL/GenBank/DDBJ whole genome shotgun (WGS) entry which is preliminary data.</text>
</comment>
<gene>
    <name evidence="2" type="ORF">A3G90_03490</name>
</gene>
<dbReference type="EMBL" id="MFMM01000001">
    <property type="protein sequence ID" value="OGG85098.1"/>
    <property type="molecule type" value="Genomic_DNA"/>
</dbReference>
<organism evidence="2 3">
    <name type="scientific">Candidatus Kaiserbacteria bacterium RIFCSPLOWO2_12_FULL_45_26</name>
    <dbReference type="NCBI Taxonomy" id="1798525"/>
    <lineage>
        <taxon>Bacteria</taxon>
        <taxon>Candidatus Kaiseribacteriota</taxon>
    </lineage>
</organism>